<dbReference type="PROSITE" id="PS00101">
    <property type="entry name" value="HEXAPEP_TRANSFERASES"/>
    <property type="match status" value="1"/>
</dbReference>
<dbReference type="AlphaFoldDB" id="A0A0K9YTD7"/>
<dbReference type="NCBIfam" id="TIGR03570">
    <property type="entry name" value="NeuD_NnaD"/>
    <property type="match status" value="1"/>
</dbReference>
<sequence>MKPIIVLGGGGHAKVVMEVLQLRNQEIIGFTDPLTESTILGISWLGNDEIVNTYSPEDILLVNGLGSVCNNTRRKRLFHFWKEKGFSFANVIHPSAIVSTNAILDEGVQIMAGAVIQAGVRTGSNSIINTRAAVDHDTSIGKHVHIAPGVTLSGGIIIEDDTHVGTGAVVIQGLTIGRNSMVAAGAVVVKDVPADSKVAGVPARNM</sequence>
<evidence type="ECO:0000313" key="8">
    <source>
        <dbReference type="Proteomes" id="UP000036834"/>
    </source>
</evidence>
<reference evidence="7" key="2">
    <citation type="submission" date="2015-07" db="EMBL/GenBank/DDBJ databases">
        <title>MeaNS - Measles Nucleotide Surveillance Program.</title>
        <authorList>
            <person name="Tran T."/>
            <person name="Druce J."/>
        </authorList>
    </citation>
    <scope>NUCLEOTIDE SEQUENCE</scope>
    <source>
        <strain evidence="7">DSM 9887</strain>
    </source>
</reference>
<name>A0A0K9YTD7_9BACL</name>
<dbReference type="InterPro" id="IPR041561">
    <property type="entry name" value="PglD_N"/>
</dbReference>
<feature type="site" description="Increases basicity of active site His" evidence="3">
    <location>
        <position position="137"/>
    </location>
</feature>
<keyword evidence="9" id="KW-1185">Reference proteome</keyword>
<dbReference type="InterPro" id="IPR001451">
    <property type="entry name" value="Hexapep"/>
</dbReference>
<dbReference type="RefSeq" id="WP_049740943.1">
    <property type="nucleotide sequence ID" value="NZ_BJON01000005.1"/>
</dbReference>
<dbReference type="InterPro" id="IPR020019">
    <property type="entry name" value="AcTrfase_PglD-like"/>
</dbReference>
<feature type="binding site" evidence="4">
    <location>
        <position position="145"/>
    </location>
    <ligand>
        <name>acetyl-CoA</name>
        <dbReference type="ChEBI" id="CHEBI:57288"/>
    </ligand>
</feature>
<evidence type="ECO:0000256" key="4">
    <source>
        <dbReference type="PIRSR" id="PIRSR620019-2"/>
    </source>
</evidence>
<dbReference type="SUPFAM" id="SSF51161">
    <property type="entry name" value="Trimeric LpxA-like enzymes"/>
    <property type="match status" value="1"/>
</dbReference>
<accession>A0A0K9YTD7</accession>
<keyword evidence="2" id="KW-0677">Repeat</keyword>
<evidence type="ECO:0000313" key="7">
    <source>
        <dbReference type="EMBL" id="KNB71902.1"/>
    </source>
</evidence>
<dbReference type="OrthoDB" id="9794407at2"/>
<protein>
    <submittedName>
        <fullName evidence="6">Pilus assembly protein</fullName>
    </submittedName>
    <submittedName>
        <fullName evidence="7">Sugar acetyltransferase</fullName>
    </submittedName>
</protein>
<dbReference type="EMBL" id="BJON01000005">
    <property type="protein sequence ID" value="GED67585.1"/>
    <property type="molecule type" value="Genomic_DNA"/>
</dbReference>
<dbReference type="InterPro" id="IPR011004">
    <property type="entry name" value="Trimer_LpxA-like_sf"/>
</dbReference>
<dbReference type="Gene3D" id="3.40.50.20">
    <property type="match status" value="1"/>
</dbReference>
<dbReference type="EMBL" id="LGIQ01000009">
    <property type="protein sequence ID" value="KNB71902.1"/>
    <property type="molecule type" value="Genomic_DNA"/>
</dbReference>
<comment type="caution">
    <text evidence="7">The sequence shown here is derived from an EMBL/GenBank/DDBJ whole genome shotgun (WGS) entry which is preliminary data.</text>
</comment>
<dbReference type="Proteomes" id="UP000319578">
    <property type="component" value="Unassembled WGS sequence"/>
</dbReference>
<keyword evidence="1 7" id="KW-0808">Transferase</keyword>
<organism evidence="7 8">
    <name type="scientific">Brevibacillus reuszeri</name>
    <dbReference type="NCBI Taxonomy" id="54915"/>
    <lineage>
        <taxon>Bacteria</taxon>
        <taxon>Bacillati</taxon>
        <taxon>Bacillota</taxon>
        <taxon>Bacilli</taxon>
        <taxon>Bacillales</taxon>
        <taxon>Paenibacillaceae</taxon>
        <taxon>Brevibacillus</taxon>
    </lineage>
</organism>
<dbReference type="PANTHER" id="PTHR43300">
    <property type="entry name" value="ACETYLTRANSFERASE"/>
    <property type="match status" value="1"/>
</dbReference>
<dbReference type="InterPro" id="IPR050179">
    <property type="entry name" value="Trans_hexapeptide_repeat"/>
</dbReference>
<dbReference type="GO" id="GO:0016740">
    <property type="term" value="F:transferase activity"/>
    <property type="evidence" value="ECO:0007669"/>
    <property type="project" value="UniProtKB-KW"/>
</dbReference>
<dbReference type="PATRIC" id="fig|54915.3.peg.4039"/>
<dbReference type="PANTHER" id="PTHR43300:SF7">
    <property type="entry name" value="UDP-N-ACETYLBACILLOSAMINE N-ACETYLTRANSFERASE"/>
    <property type="match status" value="1"/>
</dbReference>
<feature type="active site" description="Proton acceptor" evidence="3">
    <location>
        <position position="136"/>
    </location>
</feature>
<reference evidence="8" key="1">
    <citation type="submission" date="2015-07" db="EMBL/GenBank/DDBJ databases">
        <title>Genome sequencing project for genomic taxonomy and phylogenomics of Bacillus-like bacteria.</title>
        <authorList>
            <person name="Liu B."/>
            <person name="Wang J."/>
            <person name="Zhu Y."/>
            <person name="Liu G."/>
            <person name="Chen Q."/>
            <person name="Chen Z."/>
            <person name="Lan J."/>
            <person name="Che J."/>
            <person name="Ge C."/>
            <person name="Shi H."/>
            <person name="Pan Z."/>
            <person name="Liu X."/>
        </authorList>
    </citation>
    <scope>NUCLEOTIDE SEQUENCE [LARGE SCALE GENOMIC DNA]</scope>
    <source>
        <strain evidence="8">DSM 9887</strain>
    </source>
</reference>
<evidence type="ECO:0000313" key="6">
    <source>
        <dbReference type="EMBL" id="GED67585.1"/>
    </source>
</evidence>
<dbReference type="Gene3D" id="2.160.10.10">
    <property type="entry name" value="Hexapeptide repeat proteins"/>
    <property type="match status" value="1"/>
</dbReference>
<evidence type="ECO:0000256" key="3">
    <source>
        <dbReference type="PIRSR" id="PIRSR620019-1"/>
    </source>
</evidence>
<evidence type="ECO:0000259" key="5">
    <source>
        <dbReference type="Pfam" id="PF17836"/>
    </source>
</evidence>
<dbReference type="InterPro" id="IPR018357">
    <property type="entry name" value="Hexapep_transf_CS"/>
</dbReference>
<evidence type="ECO:0000313" key="9">
    <source>
        <dbReference type="Proteomes" id="UP000319578"/>
    </source>
</evidence>
<dbReference type="STRING" id="54915.ADS79_24470"/>
<dbReference type="CDD" id="cd03360">
    <property type="entry name" value="LbH_AT_putative"/>
    <property type="match status" value="1"/>
</dbReference>
<dbReference type="Pfam" id="PF17836">
    <property type="entry name" value="PglD_N"/>
    <property type="match status" value="1"/>
</dbReference>
<proteinExistence type="predicted"/>
<evidence type="ECO:0000256" key="2">
    <source>
        <dbReference type="ARBA" id="ARBA00022737"/>
    </source>
</evidence>
<reference evidence="6 9" key="3">
    <citation type="submission" date="2019-06" db="EMBL/GenBank/DDBJ databases">
        <title>Whole genome shotgun sequence of Brevibacillus reuszeri NBRC 15719.</title>
        <authorList>
            <person name="Hosoyama A."/>
            <person name="Uohara A."/>
            <person name="Ohji S."/>
            <person name="Ichikawa N."/>
        </authorList>
    </citation>
    <scope>NUCLEOTIDE SEQUENCE [LARGE SCALE GENOMIC DNA]</scope>
    <source>
        <strain evidence="6 9">NBRC 15719</strain>
    </source>
</reference>
<evidence type="ECO:0000256" key="1">
    <source>
        <dbReference type="ARBA" id="ARBA00022679"/>
    </source>
</evidence>
<gene>
    <name evidence="6" type="primary">pglB</name>
    <name evidence="7" type="ORF">ADS79_24470</name>
    <name evidence="6" type="ORF">BRE01_12870</name>
</gene>
<dbReference type="Proteomes" id="UP000036834">
    <property type="component" value="Unassembled WGS sequence"/>
</dbReference>
<dbReference type="Pfam" id="PF14602">
    <property type="entry name" value="Hexapep_2"/>
    <property type="match status" value="1"/>
</dbReference>
<feature type="domain" description="PglD N-terminal" evidence="5">
    <location>
        <begin position="4"/>
        <end position="78"/>
    </location>
</feature>